<keyword evidence="11" id="KW-1185">Reference proteome</keyword>
<evidence type="ECO:0000313" key="10">
    <source>
        <dbReference type="EMBL" id="MZR12212.1"/>
    </source>
</evidence>
<dbReference type="EMBL" id="WTUX01000009">
    <property type="protein sequence ID" value="MZR12212.1"/>
    <property type="molecule type" value="Genomic_DNA"/>
</dbReference>
<dbReference type="Gene3D" id="1.10.1130.10">
    <property type="entry name" value="Flavocytochrome C3, Chain A"/>
    <property type="match status" value="1"/>
</dbReference>
<keyword evidence="8" id="KW-0732">Signal</keyword>
<evidence type="ECO:0000313" key="11">
    <source>
        <dbReference type="Proteomes" id="UP000467322"/>
    </source>
</evidence>
<sequence>MNWLKFTAAARIATILGLVAGATWADDTADDANAGIPDAVVEECLACHGPLDSLIEKTEGWMTSSGILVNPHITFDRSNQASPHRSGNGIIPCTQCHEPHPLPLTDPVPEAGIQTCMSCHHTGTFRSCTDCH</sequence>
<evidence type="ECO:0000256" key="2">
    <source>
        <dbReference type="ARBA" id="ARBA00004196"/>
    </source>
</evidence>
<keyword evidence="3" id="KW-0813">Transport</keyword>
<dbReference type="RefSeq" id="WP_161350335.1">
    <property type="nucleotide sequence ID" value="NZ_WTUX01000009.1"/>
</dbReference>
<comment type="subcellular location">
    <subcellularLocation>
        <location evidence="2">Cell envelope</location>
    </subcellularLocation>
</comment>
<evidence type="ECO:0000256" key="3">
    <source>
        <dbReference type="ARBA" id="ARBA00022448"/>
    </source>
</evidence>
<evidence type="ECO:0000256" key="7">
    <source>
        <dbReference type="ARBA" id="ARBA00023004"/>
    </source>
</evidence>
<dbReference type="GO" id="GO:0030313">
    <property type="term" value="C:cell envelope"/>
    <property type="evidence" value="ECO:0007669"/>
    <property type="project" value="UniProtKB-SubCell"/>
</dbReference>
<reference evidence="10 11" key="1">
    <citation type="submission" date="2019-12" db="EMBL/GenBank/DDBJ databases">
        <title>Maritimibacter sp. nov. sp. isolated from sea sand.</title>
        <authorList>
            <person name="Kim J."/>
            <person name="Jeong S.E."/>
            <person name="Jung H.S."/>
            <person name="Jeon C.O."/>
        </authorList>
    </citation>
    <scope>NUCLEOTIDE SEQUENCE [LARGE SCALE GENOMIC DNA]</scope>
    <source>
        <strain evidence="10 11">DP07</strain>
    </source>
</reference>
<name>A0A845LZE0_9RHOB</name>
<gene>
    <name evidence="10" type="ORF">GQE99_04190</name>
</gene>
<dbReference type="InterPro" id="IPR012286">
    <property type="entry name" value="Tetrahaem_cytochrome"/>
</dbReference>
<keyword evidence="4" id="KW-0349">Heme</keyword>
<comment type="cofactor">
    <cofactor evidence="1">
        <name>heme c</name>
        <dbReference type="ChEBI" id="CHEBI:61717"/>
    </cofactor>
</comment>
<dbReference type="Pfam" id="PF14537">
    <property type="entry name" value="Cytochrom_c3_2"/>
    <property type="match status" value="1"/>
</dbReference>
<feature type="chain" id="PRO_5032471928" description="Tetrahaem cytochrome domain-containing protein" evidence="8">
    <location>
        <begin position="26"/>
        <end position="132"/>
    </location>
</feature>
<dbReference type="Proteomes" id="UP000467322">
    <property type="component" value="Unassembled WGS sequence"/>
</dbReference>
<keyword evidence="5" id="KW-0479">Metal-binding</keyword>
<dbReference type="AlphaFoldDB" id="A0A845LZE0"/>
<accession>A0A845LZE0</accession>
<keyword evidence="6" id="KW-0249">Electron transport</keyword>
<comment type="caution">
    <text evidence="10">The sequence shown here is derived from an EMBL/GenBank/DDBJ whole genome shotgun (WGS) entry which is preliminary data.</text>
</comment>
<feature type="domain" description="Tetrahaem cytochrome" evidence="9">
    <location>
        <begin position="39"/>
        <end position="121"/>
    </location>
</feature>
<organism evidence="10 11">
    <name type="scientific">Maritimibacter harenae</name>
    <dbReference type="NCBI Taxonomy" id="2606218"/>
    <lineage>
        <taxon>Bacteria</taxon>
        <taxon>Pseudomonadati</taxon>
        <taxon>Pseudomonadota</taxon>
        <taxon>Alphaproteobacteria</taxon>
        <taxon>Rhodobacterales</taxon>
        <taxon>Roseobacteraceae</taxon>
        <taxon>Maritimibacter</taxon>
    </lineage>
</organism>
<dbReference type="SUPFAM" id="SSF48695">
    <property type="entry name" value="Multiheme cytochromes"/>
    <property type="match status" value="1"/>
</dbReference>
<protein>
    <recommendedName>
        <fullName evidence="9">Tetrahaem cytochrome domain-containing protein</fullName>
    </recommendedName>
</protein>
<keyword evidence="7" id="KW-0408">Iron</keyword>
<evidence type="ECO:0000256" key="6">
    <source>
        <dbReference type="ARBA" id="ARBA00022982"/>
    </source>
</evidence>
<evidence type="ECO:0000256" key="5">
    <source>
        <dbReference type="ARBA" id="ARBA00022723"/>
    </source>
</evidence>
<proteinExistence type="predicted"/>
<evidence type="ECO:0000256" key="4">
    <source>
        <dbReference type="ARBA" id="ARBA00022617"/>
    </source>
</evidence>
<evidence type="ECO:0000256" key="1">
    <source>
        <dbReference type="ARBA" id="ARBA00001926"/>
    </source>
</evidence>
<evidence type="ECO:0000256" key="8">
    <source>
        <dbReference type="SAM" id="SignalP"/>
    </source>
</evidence>
<feature type="signal peptide" evidence="8">
    <location>
        <begin position="1"/>
        <end position="25"/>
    </location>
</feature>
<dbReference type="GO" id="GO:0046872">
    <property type="term" value="F:metal ion binding"/>
    <property type="evidence" value="ECO:0007669"/>
    <property type="project" value="UniProtKB-KW"/>
</dbReference>
<evidence type="ECO:0000259" key="9">
    <source>
        <dbReference type="Pfam" id="PF14537"/>
    </source>
</evidence>
<dbReference type="InterPro" id="IPR036280">
    <property type="entry name" value="Multihaem_cyt_sf"/>
</dbReference>